<dbReference type="InterPro" id="IPR006694">
    <property type="entry name" value="Fatty_acid_hydroxylase"/>
</dbReference>
<dbReference type="GO" id="GO:0016020">
    <property type="term" value="C:membrane"/>
    <property type="evidence" value="ECO:0007669"/>
    <property type="project" value="GOC"/>
</dbReference>
<dbReference type="PANTHER" id="PTHR21624:SF1">
    <property type="entry name" value="ALKYLGLYCEROL MONOOXYGENASE"/>
    <property type="match status" value="1"/>
</dbReference>
<dbReference type="Pfam" id="PF04116">
    <property type="entry name" value="FA_hydroxylase"/>
    <property type="match status" value="1"/>
</dbReference>
<feature type="domain" description="Fatty acid hydroxylase" evidence="7">
    <location>
        <begin position="126"/>
        <end position="258"/>
    </location>
</feature>
<keyword evidence="5" id="KW-0443">Lipid metabolism</keyword>
<name>A0AAD5Y073_9FUNG</name>
<protein>
    <recommendedName>
        <fullName evidence="7">Fatty acid hydroxylase domain-containing protein</fullName>
    </recommendedName>
</protein>
<keyword evidence="9" id="KW-1185">Reference proteome</keyword>
<evidence type="ECO:0000256" key="6">
    <source>
        <dbReference type="ARBA" id="ARBA00023136"/>
    </source>
</evidence>
<dbReference type="GO" id="GO:0006643">
    <property type="term" value="P:membrane lipid metabolic process"/>
    <property type="evidence" value="ECO:0007669"/>
    <property type="project" value="TreeGrafter"/>
</dbReference>
<keyword evidence="4" id="KW-0560">Oxidoreductase</keyword>
<comment type="caution">
    <text evidence="8">The sequence shown here is derived from an EMBL/GenBank/DDBJ whole genome shotgun (WGS) entry which is preliminary data.</text>
</comment>
<dbReference type="Proteomes" id="UP001210925">
    <property type="component" value="Unassembled WGS sequence"/>
</dbReference>
<keyword evidence="2" id="KW-0812">Transmembrane</keyword>
<keyword evidence="6" id="KW-0472">Membrane</keyword>
<evidence type="ECO:0000256" key="1">
    <source>
        <dbReference type="ARBA" id="ARBA00004127"/>
    </source>
</evidence>
<evidence type="ECO:0000256" key="5">
    <source>
        <dbReference type="ARBA" id="ARBA00023098"/>
    </source>
</evidence>
<accession>A0AAD5Y073</accession>
<evidence type="ECO:0000313" key="8">
    <source>
        <dbReference type="EMBL" id="KAJ3250997.1"/>
    </source>
</evidence>
<dbReference type="AlphaFoldDB" id="A0AAD5Y073"/>
<evidence type="ECO:0000259" key="7">
    <source>
        <dbReference type="Pfam" id="PF04116"/>
    </source>
</evidence>
<proteinExistence type="predicted"/>
<dbReference type="InterPro" id="IPR051689">
    <property type="entry name" value="Sterol_desaturase/TMEM195"/>
</dbReference>
<keyword evidence="3" id="KW-1133">Transmembrane helix</keyword>
<comment type="subcellular location">
    <subcellularLocation>
        <location evidence="1">Endomembrane system</location>
        <topology evidence="1">Multi-pass membrane protein</topology>
    </subcellularLocation>
</comment>
<dbReference type="GO" id="GO:0005783">
    <property type="term" value="C:endoplasmic reticulum"/>
    <property type="evidence" value="ECO:0007669"/>
    <property type="project" value="TreeGrafter"/>
</dbReference>
<dbReference type="GO" id="GO:0050479">
    <property type="term" value="F:glyceryl-ether monooxygenase activity"/>
    <property type="evidence" value="ECO:0007669"/>
    <property type="project" value="TreeGrafter"/>
</dbReference>
<evidence type="ECO:0000256" key="3">
    <source>
        <dbReference type="ARBA" id="ARBA00022989"/>
    </source>
</evidence>
<evidence type="ECO:0000256" key="2">
    <source>
        <dbReference type="ARBA" id="ARBA00022692"/>
    </source>
</evidence>
<dbReference type="GO" id="GO:0005506">
    <property type="term" value="F:iron ion binding"/>
    <property type="evidence" value="ECO:0007669"/>
    <property type="project" value="InterPro"/>
</dbReference>
<dbReference type="GO" id="GO:0008610">
    <property type="term" value="P:lipid biosynthetic process"/>
    <property type="evidence" value="ECO:0007669"/>
    <property type="project" value="InterPro"/>
</dbReference>
<evidence type="ECO:0000256" key="4">
    <source>
        <dbReference type="ARBA" id="ARBA00023002"/>
    </source>
</evidence>
<reference evidence="8" key="1">
    <citation type="submission" date="2020-05" db="EMBL/GenBank/DDBJ databases">
        <title>Phylogenomic resolution of chytrid fungi.</title>
        <authorList>
            <person name="Stajich J.E."/>
            <person name="Amses K."/>
            <person name="Simmons R."/>
            <person name="Seto K."/>
            <person name="Myers J."/>
            <person name="Bonds A."/>
            <person name="Quandt C.A."/>
            <person name="Barry K."/>
            <person name="Liu P."/>
            <person name="Grigoriev I."/>
            <person name="Longcore J.E."/>
            <person name="James T.Y."/>
        </authorList>
    </citation>
    <scope>NUCLEOTIDE SEQUENCE</scope>
    <source>
        <strain evidence="8">PLAUS21</strain>
    </source>
</reference>
<evidence type="ECO:0000313" key="9">
    <source>
        <dbReference type="Proteomes" id="UP001210925"/>
    </source>
</evidence>
<organism evidence="8 9">
    <name type="scientific">Boothiomyces macroporosus</name>
    <dbReference type="NCBI Taxonomy" id="261099"/>
    <lineage>
        <taxon>Eukaryota</taxon>
        <taxon>Fungi</taxon>
        <taxon>Fungi incertae sedis</taxon>
        <taxon>Chytridiomycota</taxon>
        <taxon>Chytridiomycota incertae sedis</taxon>
        <taxon>Chytridiomycetes</taxon>
        <taxon>Rhizophydiales</taxon>
        <taxon>Terramycetaceae</taxon>
        <taxon>Boothiomyces</taxon>
    </lineage>
</organism>
<gene>
    <name evidence="8" type="ORF">HK103_002937</name>
</gene>
<dbReference type="PANTHER" id="PTHR21624">
    <property type="entry name" value="STEROL DESATURASE-RELATED PROTEIN"/>
    <property type="match status" value="1"/>
</dbReference>
<dbReference type="EMBL" id="JADGKB010000209">
    <property type="protein sequence ID" value="KAJ3250997.1"/>
    <property type="molecule type" value="Genomic_DNA"/>
</dbReference>
<sequence>MPAYSTLASAAEKALRMFYIVDPAKTTFLDLESVPDYISEAVPFFIATITIEGIYYIIADRKGLEEHKGDWNKGKLRLNDTVTSIASGSIQQLFRFFIKGVEITSYVYVWENFRLYPLDATSLTTWFAAFLAADCAYYWFHRLAHEVNIMWAGHVVHHSSEYYNQSTALRQSFFQPFTSWMFYLPAALFIPPPMFAVHKQLTTIYQYWIHTETIPRLGWLEYIINTPSAHRVHHGRNPYCIDKNYAGTLIIWDRMFGTYQDELVYPQVVDSKDKEEKVAYGLTHPINTFNPITVQIHHLKHVFTTAYNTPGFVNKLKVFFYGPGWHEGTQRLGDPEEIPKIDQKSPPAKFDPPMTSSTAWYTALHSVALVGFVDFALMNAKVFPNRYSQALAGWIFFGFYSVSKMMENKKSATSIELLRMVTGLGLSALVAKNQVYNFSPSLINGLRVFYGASGIYMGYKLAKSFGKQKRE</sequence>